<dbReference type="Proteomes" id="UP000653454">
    <property type="component" value="Unassembled WGS sequence"/>
</dbReference>
<gene>
    <name evidence="1" type="ORF">PLXY2_LOCUS5862</name>
</gene>
<comment type="caution">
    <text evidence="1">The sequence shown here is derived from an EMBL/GenBank/DDBJ whole genome shotgun (WGS) entry which is preliminary data.</text>
</comment>
<evidence type="ECO:0000313" key="1">
    <source>
        <dbReference type="EMBL" id="CAG9115913.1"/>
    </source>
</evidence>
<dbReference type="SUPFAM" id="SSF103657">
    <property type="entry name" value="BAR/IMD domain-like"/>
    <property type="match status" value="1"/>
</dbReference>
<dbReference type="EMBL" id="CAJHNJ030000017">
    <property type="protein sequence ID" value="CAG9115913.1"/>
    <property type="molecule type" value="Genomic_DNA"/>
</dbReference>
<reference evidence="1" key="1">
    <citation type="submission" date="2020-11" db="EMBL/GenBank/DDBJ databases">
        <authorList>
            <person name="Whiteford S."/>
        </authorList>
    </citation>
    <scope>NUCLEOTIDE SEQUENCE</scope>
</reference>
<evidence type="ECO:0000313" key="2">
    <source>
        <dbReference type="Proteomes" id="UP000653454"/>
    </source>
</evidence>
<dbReference type="InterPro" id="IPR027267">
    <property type="entry name" value="AH/BAR_dom_sf"/>
</dbReference>
<keyword evidence="2" id="KW-1185">Reference proteome</keyword>
<organism evidence="1 2">
    <name type="scientific">Plutella xylostella</name>
    <name type="common">Diamondback moth</name>
    <name type="synonym">Plutella maculipennis</name>
    <dbReference type="NCBI Taxonomy" id="51655"/>
    <lineage>
        <taxon>Eukaryota</taxon>
        <taxon>Metazoa</taxon>
        <taxon>Ecdysozoa</taxon>
        <taxon>Arthropoda</taxon>
        <taxon>Hexapoda</taxon>
        <taxon>Insecta</taxon>
        <taxon>Pterygota</taxon>
        <taxon>Neoptera</taxon>
        <taxon>Endopterygota</taxon>
        <taxon>Lepidoptera</taxon>
        <taxon>Glossata</taxon>
        <taxon>Ditrysia</taxon>
        <taxon>Yponomeutoidea</taxon>
        <taxon>Plutellidae</taxon>
        <taxon>Plutella</taxon>
    </lineage>
</organism>
<dbReference type="Gene3D" id="1.20.1270.60">
    <property type="entry name" value="Arfaptin homology (AH) domain/BAR domain"/>
    <property type="match status" value="1"/>
</dbReference>
<name>A0A8S4EMM5_PLUXY</name>
<proteinExistence type="predicted"/>
<protein>
    <submittedName>
        <fullName evidence="1">(diamondback moth) hypothetical protein</fullName>
    </submittedName>
</protein>
<dbReference type="AlphaFoldDB" id="A0A8S4EMM5"/>
<accession>A0A8S4EMM5</accession>
<sequence length="230" mass="25818">MVRASCPSSLFHTWETLLQEVEADVLVYSNAATALDRTVATPLIDRTFHLKVQARKLFAHREGCELILDKADDQLTKAILSRVGVVVYSNAATALDRTVATPLIDRTFHLKVQARKLFAHREGCELILDKADDQLTKSRLEYRAAFLTYSNSPSPTALAAYYDSHNNYVQQLTATNAMLEQYYKHTLPTILQELEEVLTDVTTAVSDAITQKGEIMTDKVIMSTYAQFLT</sequence>